<feature type="region of interest" description="Disordered" evidence="1">
    <location>
        <begin position="575"/>
        <end position="640"/>
    </location>
</feature>
<feature type="domain" description="VPS13-like middle region" evidence="2">
    <location>
        <begin position="2390"/>
        <end position="2668"/>
    </location>
</feature>
<feature type="region of interest" description="Disordered" evidence="1">
    <location>
        <begin position="718"/>
        <end position="752"/>
    </location>
</feature>
<accession>A0ABQ8LVY6</accession>
<feature type="compositionally biased region" description="Basic and acidic residues" evidence="1">
    <location>
        <begin position="630"/>
        <end position="640"/>
    </location>
</feature>
<dbReference type="InterPro" id="IPR056747">
    <property type="entry name" value="VPS13-like_M"/>
</dbReference>
<feature type="region of interest" description="Disordered" evidence="1">
    <location>
        <begin position="2422"/>
        <end position="2444"/>
    </location>
</feature>
<gene>
    <name evidence="3" type="ORF">H4Q32_017071</name>
</gene>
<evidence type="ECO:0000313" key="4">
    <source>
        <dbReference type="Proteomes" id="UP000830375"/>
    </source>
</evidence>
<keyword evidence="4" id="KW-1185">Reference proteome</keyword>
<proteinExistence type="predicted"/>
<feature type="compositionally biased region" description="Basic and acidic residues" evidence="1">
    <location>
        <begin position="718"/>
        <end position="734"/>
    </location>
</feature>
<feature type="compositionally biased region" description="Low complexity" evidence="1">
    <location>
        <begin position="101"/>
        <end position="113"/>
    </location>
</feature>
<feature type="region of interest" description="Disordered" evidence="1">
    <location>
        <begin position="1313"/>
        <end position="1337"/>
    </location>
</feature>
<dbReference type="PANTHER" id="PTHR12517:SF0">
    <property type="entry name" value="INTERMEMBRANE LIPID TRANSFER PROTEIN VPS13B"/>
    <property type="match status" value="1"/>
</dbReference>
<dbReference type="InterPro" id="IPR039782">
    <property type="entry name" value="VPS13B"/>
</dbReference>
<comment type="caution">
    <text evidence="3">The sequence shown here is derived from an EMBL/GenBank/DDBJ whole genome shotgun (WGS) entry which is preliminary data.</text>
</comment>
<organism evidence="3 4">
    <name type="scientific">Labeo rohita</name>
    <name type="common">Indian major carp</name>
    <name type="synonym">Cyprinus rohita</name>
    <dbReference type="NCBI Taxonomy" id="84645"/>
    <lineage>
        <taxon>Eukaryota</taxon>
        <taxon>Metazoa</taxon>
        <taxon>Chordata</taxon>
        <taxon>Craniata</taxon>
        <taxon>Vertebrata</taxon>
        <taxon>Euteleostomi</taxon>
        <taxon>Actinopterygii</taxon>
        <taxon>Neopterygii</taxon>
        <taxon>Teleostei</taxon>
        <taxon>Ostariophysi</taxon>
        <taxon>Cypriniformes</taxon>
        <taxon>Cyprinidae</taxon>
        <taxon>Labeoninae</taxon>
        <taxon>Labeonini</taxon>
        <taxon>Labeo</taxon>
    </lineage>
</organism>
<feature type="compositionally biased region" description="Polar residues" evidence="1">
    <location>
        <begin position="80"/>
        <end position="100"/>
    </location>
</feature>
<protein>
    <submittedName>
        <fullName evidence="3">Vacuolar protein sorting-associated protein 13B</fullName>
    </submittedName>
</protein>
<evidence type="ECO:0000259" key="2">
    <source>
        <dbReference type="Pfam" id="PF25033"/>
    </source>
</evidence>
<feature type="compositionally biased region" description="Low complexity" evidence="1">
    <location>
        <begin position="577"/>
        <end position="603"/>
    </location>
</feature>
<dbReference type="Pfam" id="PF25033">
    <property type="entry name" value="VPS13_M"/>
    <property type="match status" value="1"/>
</dbReference>
<feature type="region of interest" description="Disordered" evidence="1">
    <location>
        <begin position="62"/>
        <end position="117"/>
    </location>
</feature>
<evidence type="ECO:0000256" key="1">
    <source>
        <dbReference type="SAM" id="MobiDB-lite"/>
    </source>
</evidence>
<dbReference type="PANTHER" id="PTHR12517">
    <property type="entry name" value="VACUOLAR PROTEIN SORTING-ASSOCIATED PROTEIN 13B"/>
    <property type="match status" value="1"/>
</dbReference>
<dbReference type="Proteomes" id="UP000830375">
    <property type="component" value="Unassembled WGS sequence"/>
</dbReference>
<name>A0ABQ8LVY6_LABRO</name>
<sequence>MLFSVRSESERRFVQRACVQCFCVCVVGAVLLVSVQGVAVNVDPVLSSWLLFHPQRSSASRQTQQVSMVMKKRREDEASVGSTPLTKQPSNQASDYTSSPVKTKTVTGTHTRTQQAPHTGTHHLFIVSVCGVVWEVLGWFACFLSAGAARDGLTFTLQMLIISQCNQKPLRVDALLQRESRPLSVPVKVFPSSEECHVSPEEHMKNLITHTWNAVKRLTLQTPVATENRSNAGPLSCRALTNRIFSLCLVRLTGRSRYPSKPTSVRARDSCLLVAAGAGGKTNGHIKSLITAAAGANGASSRNKHTRCAFTVELQSCCVFMPSDSLPSPSTLVCGDIPGTVRSWYHSQACMPGTLVLCLPQISVLSAGHRRMEPLQDVPFTVPRPVLEEGDAFPWTVSVSQLSVYSLLGQQRSLSVLDPVGCTSTLALTAPKLQPESKDAFIMCLHVDLQPVHLKCSNPQRSRLLSDGASRCLGPCEMNVDVSERRSASAADCRVPVGCRSLCAVGCERNVAERKRVFNNSCPKQTAESEAELQLENQQEEKMIRSFVQLVFGLWCRWSQIFSVFDRMQSRGAQRASAGFPDSSAPPAGPSSPVHSSVGTVPPDTSTYSPSADLGSPTEVRGHTHHHPHLRTDQGDSVHTEDPAACETMTLEQKTCSISGASGKLSVWMQWMLPKLTLKLFSCDPRNNGTECTDTRRTHIQIHSTSLTARLRTVRRPPWKDRGLRKESESRAARESGSGALRRMRKGSAEPRVRVAAPEERFELSAAPLPLMYKYMCVCFRAVCDGRDGGHERICGRSGRLYEALALWRSDSAVQGDACGETLQLRSACTANLETLAHAPLLSVPFHGDLDLRLSYKSSGDFSSLCSQNPFHQLPIKRQANQSSELTFHLCVCVFLSCVCSAEESPPRAGPCGGVVLSCTEKLNRRTVLLRPLSKQEPYSHFSFFPPTAAKALEVSHQQHGFLSVTYTQAVTRNVRHKLTARQERVPASQRLCEDGADGSPQYLHEILLTAQPFDLVLSCPLLVTVARVFHVSPPLHPRPPIREHVSAGQPMRGHSLSSSSLPLVYVNTSVIRIFCPLEDKQSSTREHTSPSLHLLHIGDEDDDDLCLCSDSQLKHRKEDTVVLKIGSVSVAPQADNPLPRSVLRKDIYHSNTVSLSGGSFPQRSQEARPAVDVRRVTALRRQRRLCGDDDDDDDDDLCTRILNSYQANGEQACGVRLACRKGCASHPNTAAVSVRTRSQLAVALVPSLSFAPARRVLPNATNSQSAGPFSDDRSRRERALNLGVLRDPGSEVEDRQYQIDLQCINMGTAHWDDLRPEREGPAGGSPADGERSSQNPALEWNMASSIRRQQEKRVILSPIITDFSVRITAAPAVIYRKPLSADHGAAEEMVVCGHSLEMNVTSSLDLFLSAAQVQLLQQLLQANVGLTSVDETAADRSNAHAHICRVNSTRSSRKHTPSADRAAHTYTHASVLRRSVRAPGKRAASRFSCRLVCVSGRPWVCVERRDSLGDAAGRLRRSIRRSAEAQICFPGFRCFASLTCERVQWTVFTSPCLHPANSPKSSSECAQEGRTVCVIVLAVAGADGNRPVGLAVNIAAASGFMLQRAANNSSVRLRFPHRPPEFVSAAVSESHLGPVSLPSPLAHPGVPRVAVSHWRNQSKASLGMNAVQLIERECWVNDVGFPVFLPTEPATVTHRPRHGSRRSACLFVESARRNRAGGEDAGAGEIGASLVSVGSCSVCYAGELTRRDASLSNVTAAARYASGRDPCASLLWLSCRTVVVSLGSRAFDAQAAVTSLSERDFTGSRMGPRRFMALTLSAFVFFKGNDLSVCVQVCGHQPHSSAASGSMESLCGGSAPCGQDSGFGSDSARLRIVQIERQSGAGQHRLARPSQQPTITKNLSFIPFDVFLTAGRISLMTYATTPASKPPADASPRPGKGALDVPEDEAVRGGGLSSLTADDLLNGNAAVGPTGVLEGVSAPGRTSARQALGVTVVRQPGRRGDKDCNLQPLLFLQVTQPSVLISCHHRKQRLELSLFDLALKGVAADYKSLDAGKSLPEALDYSVFWLQTVAGEADSRTGIPPPLLSVVVRDFLTGPELKVDVSRPVRVSPTLAKIEQAKVFWKKLFPEREGDAHPRTPAGSAPRCSDAPPTTDLLLRSLQSPVPFHKISLRTVQMVVSAEMEAHAARPGLTLSVSAMTGALTLKNAVKPAGPRANVRSRSAQEVGSHHVRWCVSAPPSRRAAGDADQSYRHNQMETCVSVNDPSEEVNLNPVRLKHCETPGRTTDTHGFKEVCLSVQCEDVLVRTCVKDRSAVFVGPFSCSADLEAHWCRHSGSSAPDSPGPPRVLIDMKGGLLQVRCETPPPSLLFITRHPVSLHTRVVFWLRVRLFPHVFWGQQQFNCLSEIQEQLQNYWNQMSRTEAESNEKPLLSTLPPTPRPAQSEHSSDDLRTGLFQYIQDSACQKLPSPHEVVFWRETDESPGVMLWRYPEPRVITFLRITPVPCSLEFWDELQRAFVPYREFSLSESSVCELTLPTLTPDTHQTDLVTSDLWRVVLNSTSDGGDESSDSESGSQVPCEQLVCPTALAACTRVDSCFAPWFVPSVGVSIRLAYLELHFCHNLDQLGTGDQEFAVVCVREPYVFVRQWSDVMQRCHELSFSSTLSCRLLEYRNLTYLPVIQPVGLQGHATHTLARSRRTLHCDTTLQPLRAAVGQYAVHTLDRALQAWKQTSESVTQTEAVSSSDATRASAFSHNGMLAAEEVVFSHYVICNDTQEVLRFGQVDTDENILLQSNQSHQYSWRTHKSPQVLLSLCLSLHADHSGRVSPCLSVGATAASSAVLTVVLSRGSAVRGRLSGLSGAPAFSVRLRVRVLVLQDRRGWRSVCSGSCSRLCLTKRSGSFSHCALRCGGGWGVYRAPRLRRDSCGMRMTSGLWTRLGRVRASSRLFHTLAVWTQKQTPSGRDEVMRSQQHIESPNYRRTVSPEDALGVRRSTLRNVVRVAAYLASDRLAAELERVRRPAFDVRRGPLLWLLLEGRARPQALENGLFPLEEEDLLKLTSAFDWPCFGNGIHLQTAGKARGSGLTASCADLMLNLCVFQLLHICMEGWGNWRWAEPFSVDDVGTLLRTIQHKGQTATLIIRVKQLTGVQKQVIICGRQVMCSFLHQPIELRLVQHYTGQDSQPVLRERVARLDPDSKLPSFVLEDAELTELCVRACGDDAWSRDVCLDHKHSSSVVQVPCSNGSLLHVWCTRILLEPNTHMQQRVVVFSPLFMMWSHLPDPVLVHVEKRSLGHRDTQLIHGRGHQEALLNVEEDLTHHLTFQAREEEDASHCAVPVSTAVIKQILSRTAPDQNQNQNQQDVLEHFYGEKTSSGPVWPYSSRQTDSPMQVRLSAWRSGLNTLLVELLPWALLVNRSRWDLWMFEAESIIVQIPAGKTIVPPNFKVSVCITAMYLSESRITVMMRSRSAYIGRTPTRCTSLLPCDWSMRCRLRGGRRGGGADVLLLDEEGYIHTDITLGTQPGKLKLCQFCVSSSVKYGIQVLQIEDKTVLVNNTTNTIKCGAVISQHTTTPEQPCLVPESSSFTLGPAGAAGDQVCCAVPCWDVLRDGQTAEDVQLSSKQLLLSLEGAVAQWSPPAPVRTDFPRQSVPVPASGSDLSGASGRHASSFPECRQKETLPTLQLRIITDTPTCPTGTPTSHMGTPTAAGWTDAIDLSSPGTQSGTITLTLAPESSAGDVVAHHRPSDQMLSFRILLNEASVALCDDITSPSSSVELLRLTVTKLLLRLPPDEPSIDGTDGPPVHTVQIHCGGLQVDNQLYERASFHFPVIVCQEPQGEPDLAPTPQQLQEFCDACFLSLTVTVSADGRLDRLAFRVRPARVYLEDTFIYYMKTLFHTYIPECGTGGRSRGGGAEPAVPREVLESTCALVTPVRLQKLSIEPVHLLVSIHASLKLYIASDHTPLSFSLFERGPICTTPRQLVHTLAMHYAAGALFRADSGQSGQSGAEYRERRVGFLPFAVRGFDSWPGSVYQRRTLTSITNLATSLARNMDRLSLDDEHYMRQEEWRRQLPETLGDGLRQGLSRLGISLLGAIAGIVDQPMQTFTRTLELPNSASSAARGVISGVGKGIVGVFTKPIGGAAELVSQTGYADASNSHVKYVWKMLQSLGRPELHMALDVRMVSGSGQEHAGCLLLSGEVLFVVSVCEDAQQQAFPITEIQCEHDTHTPGRITLTLQQHRVDGARERLSELQYSRLVDFVTGASQYLSPSLSSLHQQPAVTPAEPPPTVSKTYRYHADPAFTRVFVCKFNMVKNKALRVGFH</sequence>
<evidence type="ECO:0000313" key="3">
    <source>
        <dbReference type="EMBL" id="KAI2654813.1"/>
    </source>
</evidence>
<dbReference type="EMBL" id="JACTAM010000016">
    <property type="protein sequence ID" value="KAI2654813.1"/>
    <property type="molecule type" value="Genomic_DNA"/>
</dbReference>
<reference evidence="3 4" key="1">
    <citation type="submission" date="2022-01" db="EMBL/GenBank/DDBJ databases">
        <title>A high-quality chromosome-level genome assembly of rohu carp, Labeo rohita.</title>
        <authorList>
            <person name="Arick M.A. II"/>
            <person name="Hsu C.-Y."/>
            <person name="Magbanua Z."/>
            <person name="Pechanova O."/>
            <person name="Grover C."/>
            <person name="Miller E."/>
            <person name="Thrash A."/>
            <person name="Ezzel L."/>
            <person name="Alam S."/>
            <person name="Benzie J."/>
            <person name="Hamilton M."/>
            <person name="Karsi A."/>
            <person name="Lawrence M.L."/>
            <person name="Peterson D.G."/>
        </authorList>
    </citation>
    <scope>NUCLEOTIDE SEQUENCE [LARGE SCALE GENOMIC DNA]</scope>
    <source>
        <strain evidence="4">BAU-BD-2019</strain>
        <tissue evidence="3">Blood</tissue>
    </source>
</reference>